<dbReference type="Proteomes" id="UP000596857">
    <property type="component" value="Unassembled WGS sequence"/>
</dbReference>
<proteinExistence type="predicted"/>
<protein>
    <submittedName>
        <fullName evidence="1">Uncharacterized protein</fullName>
    </submittedName>
</protein>
<name>A0ABX1YSF6_9BACL</name>
<organism evidence="1 2">
    <name type="scientific">Paenibacillus phytohabitans</name>
    <dbReference type="NCBI Taxonomy" id="2654978"/>
    <lineage>
        <taxon>Bacteria</taxon>
        <taxon>Bacillati</taxon>
        <taxon>Bacillota</taxon>
        <taxon>Bacilli</taxon>
        <taxon>Bacillales</taxon>
        <taxon>Paenibacillaceae</taxon>
        <taxon>Paenibacillus</taxon>
    </lineage>
</organism>
<reference evidence="1 2" key="1">
    <citation type="submission" date="2019-10" db="EMBL/GenBank/DDBJ databases">
        <title>Description of Paenibacillus terricola sp. nov.</title>
        <authorList>
            <person name="Carlier A."/>
            <person name="Qi S."/>
        </authorList>
    </citation>
    <scope>NUCLEOTIDE SEQUENCE [LARGE SCALE GENOMIC DNA]</scope>
    <source>
        <strain evidence="1 2">LMG 31459</strain>
    </source>
</reference>
<evidence type="ECO:0000313" key="1">
    <source>
        <dbReference type="EMBL" id="NOU82685.1"/>
    </source>
</evidence>
<gene>
    <name evidence="1" type="ORF">GC101_27875</name>
</gene>
<dbReference type="EMBL" id="WHOB01000086">
    <property type="protein sequence ID" value="NOU82685.1"/>
    <property type="molecule type" value="Genomic_DNA"/>
</dbReference>
<comment type="caution">
    <text evidence="1">The sequence shown here is derived from an EMBL/GenBank/DDBJ whole genome shotgun (WGS) entry which is preliminary data.</text>
</comment>
<accession>A0ABX1YSF6</accession>
<evidence type="ECO:0000313" key="2">
    <source>
        <dbReference type="Proteomes" id="UP000596857"/>
    </source>
</evidence>
<sequence length="64" mass="7197">MLLEEAIIHRYKGGMSTCEVAKFIGLPESLVQTGFTVDDSIHRTSSKYRFEDSGALFDVIQTRT</sequence>
<keyword evidence="2" id="KW-1185">Reference proteome</keyword>